<name>A0A6M3JJ04_9ZZZZ</name>
<evidence type="ECO:0000313" key="1">
    <source>
        <dbReference type="EMBL" id="QJA68827.1"/>
    </source>
</evidence>
<reference evidence="1" key="1">
    <citation type="submission" date="2020-03" db="EMBL/GenBank/DDBJ databases">
        <title>The deep terrestrial virosphere.</title>
        <authorList>
            <person name="Holmfeldt K."/>
            <person name="Nilsson E."/>
            <person name="Simone D."/>
            <person name="Lopez-Fernandez M."/>
            <person name="Wu X."/>
            <person name="de Brujin I."/>
            <person name="Lundin D."/>
            <person name="Andersson A."/>
            <person name="Bertilsson S."/>
            <person name="Dopson M."/>
        </authorList>
    </citation>
    <scope>NUCLEOTIDE SEQUENCE</scope>
    <source>
        <strain evidence="1">MM415A05657</strain>
    </source>
</reference>
<proteinExistence type="predicted"/>
<dbReference type="AlphaFoldDB" id="A0A6M3JJ04"/>
<organism evidence="1">
    <name type="scientific">viral metagenome</name>
    <dbReference type="NCBI Taxonomy" id="1070528"/>
    <lineage>
        <taxon>unclassified sequences</taxon>
        <taxon>metagenomes</taxon>
        <taxon>organismal metagenomes</taxon>
    </lineage>
</organism>
<dbReference type="EMBL" id="MT141653">
    <property type="protein sequence ID" value="QJA68827.1"/>
    <property type="molecule type" value="Genomic_DNA"/>
</dbReference>
<gene>
    <name evidence="1" type="ORF">MM415A05657_0002</name>
</gene>
<accession>A0A6M3JJ04</accession>
<protein>
    <submittedName>
        <fullName evidence="1">Uncharacterized protein</fullName>
    </submittedName>
</protein>
<sequence>MMVLNDEEILKAMQEAHPDGKEFPKWTKLGGRLKREVVAIAKAQHGQDIKDFIEWLVGYLFPKLDGDYWHIGDGIDDCAGNDRGAEEKSRKEIIQSLKQLVKDE</sequence>